<keyword evidence="2 3" id="KW-0732">Signal</keyword>
<reference evidence="5 6" key="1">
    <citation type="submission" date="2014-03" db="EMBL/GenBank/DDBJ databases">
        <title>Complete genome sequence of Pseudomonas stutzeri 19SMN4.</title>
        <authorList>
            <person name="Brunet-Galmes I."/>
            <person name="Nogales B."/>
            <person name="Busquets A."/>
            <person name="Pena A."/>
            <person name="Gomila M."/>
            <person name="Garcia-Valdes E."/>
            <person name="Lalucat J."/>
            <person name="Bennasar A."/>
            <person name="Bosch R."/>
        </authorList>
    </citation>
    <scope>NUCLEOTIDE SEQUENCE [LARGE SCALE GENOMIC DNA]</scope>
    <source>
        <strain evidence="5 6">19SMN4</strain>
    </source>
</reference>
<feature type="domain" description="Solute-binding protein family 3/N-terminal" evidence="4">
    <location>
        <begin position="32"/>
        <end position="261"/>
    </location>
</feature>
<evidence type="ECO:0000313" key="6">
    <source>
        <dbReference type="Proteomes" id="UP000025238"/>
    </source>
</evidence>
<gene>
    <name evidence="5" type="ORF">UIB01_08025</name>
</gene>
<evidence type="ECO:0000259" key="4">
    <source>
        <dbReference type="SMART" id="SM00062"/>
    </source>
</evidence>
<evidence type="ECO:0000256" key="1">
    <source>
        <dbReference type="ARBA" id="ARBA00010333"/>
    </source>
</evidence>
<dbReference type="InterPro" id="IPR001638">
    <property type="entry name" value="Solute-binding_3/MltF_N"/>
</dbReference>
<evidence type="ECO:0000313" key="5">
    <source>
        <dbReference type="EMBL" id="AHY42435.1"/>
    </source>
</evidence>
<dbReference type="SUPFAM" id="SSF53850">
    <property type="entry name" value="Periplasmic binding protein-like II"/>
    <property type="match status" value="1"/>
</dbReference>
<dbReference type="Gene3D" id="3.40.190.10">
    <property type="entry name" value="Periplasmic binding protein-like II"/>
    <property type="match status" value="2"/>
</dbReference>
<comment type="similarity">
    <text evidence="1">Belongs to the bacterial solute-binding protein 3 family.</text>
</comment>
<protein>
    <submittedName>
        <fullName evidence="5">Amino acid ABC transporter substrate-binding protein</fullName>
    </submittedName>
</protein>
<dbReference type="OrthoDB" id="7677520at2"/>
<dbReference type="EMBL" id="CP007509">
    <property type="protein sequence ID" value="AHY42435.1"/>
    <property type="molecule type" value="Genomic_DNA"/>
</dbReference>
<dbReference type="Pfam" id="PF00497">
    <property type="entry name" value="SBP_bac_3"/>
    <property type="match status" value="1"/>
</dbReference>
<dbReference type="PANTHER" id="PTHR35936">
    <property type="entry name" value="MEMBRANE-BOUND LYTIC MUREIN TRANSGLYCOSYLASE F"/>
    <property type="match status" value="1"/>
</dbReference>
<dbReference type="PANTHER" id="PTHR35936:SF6">
    <property type="entry name" value="AMINO ACID ABC TRANSPORTER SUBSTRATE-BINDING PAAT FAMILY PROTEIN"/>
    <property type="match status" value="1"/>
</dbReference>
<organism evidence="5 6">
    <name type="scientific">Stutzerimonas stutzeri</name>
    <name type="common">Pseudomonas stutzeri</name>
    <dbReference type="NCBI Taxonomy" id="316"/>
    <lineage>
        <taxon>Bacteria</taxon>
        <taxon>Pseudomonadati</taxon>
        <taxon>Pseudomonadota</taxon>
        <taxon>Gammaproteobacteria</taxon>
        <taxon>Pseudomonadales</taxon>
        <taxon>Pseudomonadaceae</taxon>
        <taxon>Stutzerimonas</taxon>
    </lineage>
</organism>
<proteinExistence type="inferred from homology"/>
<dbReference type="KEGG" id="pstu:UIB01_08025"/>
<sequence length="274" mass="29822">MRFAFPLKTVLIALVLATPLPAAAAGKCDRLVATGAADNPPFLWRDPQNPKRLMGANADLLGQIAKSLNLKLDLLYTGDRTKALDEVRSGRVDVLADATLTVQRLEEMDFVHPSILQLQTVAWVRNEPGFFYASREDLRGHTGMTVGASRLGSEFDAFAKGNLQLQQVASLSQGLQRLVAGGADYLLHERYSAIAAADAAGVLDKVQRLEPPVAARDMHLAISHDSACNDPWLRGQLARKMTELRAAGVPEQLVAHNLTVWKNQQSERASAPKN</sequence>
<dbReference type="SMART" id="SM00062">
    <property type="entry name" value="PBPb"/>
    <property type="match status" value="1"/>
</dbReference>
<feature type="chain" id="PRO_5001524985" evidence="3">
    <location>
        <begin position="25"/>
        <end position="274"/>
    </location>
</feature>
<feature type="signal peptide" evidence="3">
    <location>
        <begin position="1"/>
        <end position="24"/>
    </location>
</feature>
<name>A0A023WRW8_STUST</name>
<dbReference type="PATRIC" id="fig|316.97.peg.1613"/>
<accession>A0A023WRW8</accession>
<dbReference type="Proteomes" id="UP000025238">
    <property type="component" value="Chromosome"/>
</dbReference>
<evidence type="ECO:0000256" key="3">
    <source>
        <dbReference type="SAM" id="SignalP"/>
    </source>
</evidence>
<evidence type="ECO:0000256" key="2">
    <source>
        <dbReference type="ARBA" id="ARBA00022729"/>
    </source>
</evidence>
<dbReference type="AlphaFoldDB" id="A0A023WRW8"/>